<evidence type="ECO:0000313" key="1">
    <source>
        <dbReference type="EMBL" id="DAD40688.1"/>
    </source>
</evidence>
<dbReference type="EMBL" id="DUZY01000005">
    <property type="protein sequence ID" value="DAD40688.1"/>
    <property type="molecule type" value="Genomic_DNA"/>
</dbReference>
<sequence length="35" mass="4106">MLGKSIIRLEGEIKVSFGYQCNRKERKPVEVYNGY</sequence>
<dbReference type="Proteomes" id="UP000607653">
    <property type="component" value="Unassembled WGS sequence"/>
</dbReference>
<keyword evidence="2" id="KW-1185">Reference proteome</keyword>
<protein>
    <submittedName>
        <fullName evidence="1">Uncharacterized protein</fullName>
    </submittedName>
</protein>
<organism evidence="1 2">
    <name type="scientific">Nelumbo nucifera</name>
    <name type="common">Sacred lotus</name>
    <dbReference type="NCBI Taxonomy" id="4432"/>
    <lineage>
        <taxon>Eukaryota</taxon>
        <taxon>Viridiplantae</taxon>
        <taxon>Streptophyta</taxon>
        <taxon>Embryophyta</taxon>
        <taxon>Tracheophyta</taxon>
        <taxon>Spermatophyta</taxon>
        <taxon>Magnoliopsida</taxon>
        <taxon>Proteales</taxon>
        <taxon>Nelumbonaceae</taxon>
        <taxon>Nelumbo</taxon>
    </lineage>
</organism>
<reference evidence="1 2" key="1">
    <citation type="journal article" date="2020" name="Mol. Biol. Evol.">
        <title>Distinct Expression and Methylation Patterns for Genes with Different Fates following a Single Whole-Genome Duplication in Flowering Plants.</title>
        <authorList>
            <person name="Shi T."/>
            <person name="Rahmani R.S."/>
            <person name="Gugger P.F."/>
            <person name="Wang M."/>
            <person name="Li H."/>
            <person name="Zhang Y."/>
            <person name="Li Z."/>
            <person name="Wang Q."/>
            <person name="Van de Peer Y."/>
            <person name="Marchal K."/>
            <person name="Chen J."/>
        </authorList>
    </citation>
    <scope>NUCLEOTIDE SEQUENCE [LARGE SCALE GENOMIC DNA]</scope>
    <source>
        <tissue evidence="1">Leaf</tissue>
    </source>
</reference>
<comment type="caution">
    <text evidence="1">The sequence shown here is derived from an EMBL/GenBank/DDBJ whole genome shotgun (WGS) entry which is preliminary data.</text>
</comment>
<gene>
    <name evidence="1" type="ORF">HUJ06_015011</name>
</gene>
<dbReference type="AlphaFoldDB" id="A0A822ZGC6"/>
<proteinExistence type="predicted"/>
<evidence type="ECO:0000313" key="2">
    <source>
        <dbReference type="Proteomes" id="UP000607653"/>
    </source>
</evidence>
<accession>A0A822ZGC6</accession>
<name>A0A822ZGC6_NELNU</name>